<dbReference type="Gene3D" id="3.90.1750.10">
    <property type="entry name" value="Hect, E3 ligase catalytic domains"/>
    <property type="match status" value="1"/>
</dbReference>
<evidence type="ECO:0000256" key="1">
    <source>
        <dbReference type="ARBA" id="ARBA00022679"/>
    </source>
</evidence>
<comment type="catalytic activity">
    <reaction evidence="2">
        <text>S-ubiquitinyl-[E2 ubiquitin-conjugating enzyme]-L-cysteine + [acceptor protein]-L-lysine = [E2 ubiquitin-conjugating enzyme]-L-cysteine + N(6)-ubiquitinyl-[acceptor protein]-L-lysine.</text>
        <dbReference type="EC" id="2.3.2.26"/>
    </reaction>
</comment>
<gene>
    <name evidence="4" type="primary">HECTD1_0</name>
    <name evidence="4" type="ORF">E2C01_080481</name>
</gene>
<dbReference type="UniPathway" id="UPA00143"/>
<keyword evidence="2" id="KW-0833">Ubl conjugation pathway</keyword>
<dbReference type="SUPFAM" id="SSF56204">
    <property type="entry name" value="Hect, E3 ligase catalytic domain"/>
    <property type="match status" value="1"/>
</dbReference>
<organism evidence="4 5">
    <name type="scientific">Portunus trituberculatus</name>
    <name type="common">Swimming crab</name>
    <name type="synonym">Neptunus trituberculatus</name>
    <dbReference type="NCBI Taxonomy" id="210409"/>
    <lineage>
        <taxon>Eukaryota</taxon>
        <taxon>Metazoa</taxon>
        <taxon>Ecdysozoa</taxon>
        <taxon>Arthropoda</taxon>
        <taxon>Crustacea</taxon>
        <taxon>Multicrustacea</taxon>
        <taxon>Malacostraca</taxon>
        <taxon>Eumalacostraca</taxon>
        <taxon>Eucarida</taxon>
        <taxon>Decapoda</taxon>
        <taxon>Pleocyemata</taxon>
        <taxon>Brachyura</taxon>
        <taxon>Eubrachyura</taxon>
        <taxon>Portunoidea</taxon>
        <taxon>Portunidae</taxon>
        <taxon>Portuninae</taxon>
        <taxon>Portunus</taxon>
    </lineage>
</organism>
<dbReference type="PANTHER" id="PTHR45670:SF1">
    <property type="entry name" value="E3 UBIQUITIN-PROTEIN LIGASE HECTD1"/>
    <property type="match status" value="1"/>
</dbReference>
<accession>A0A5B7IW90</accession>
<dbReference type="EC" id="2.3.2.26" evidence="2"/>
<keyword evidence="5" id="KW-1185">Reference proteome</keyword>
<proteinExistence type="inferred from homology"/>
<comment type="caution">
    <text evidence="4">The sequence shown here is derived from an EMBL/GenBank/DDBJ whole genome shotgun (WGS) entry which is preliminary data.</text>
</comment>
<comment type="similarity">
    <text evidence="2">Belongs to the UPL family. K-HECT subfamily.</text>
</comment>
<dbReference type="OrthoDB" id="412600at2759"/>
<dbReference type="PANTHER" id="PTHR45670">
    <property type="entry name" value="E3 UBIQUITIN-PROTEIN LIGASE TRIP12"/>
    <property type="match status" value="1"/>
</dbReference>
<name>A0A5B7IW90_PORTR</name>
<protein>
    <recommendedName>
        <fullName evidence="2">E3 ubiquitin-protein ligase</fullName>
        <ecNumber evidence="2">2.3.2.26</ecNumber>
    </recommendedName>
</protein>
<dbReference type="InterPro" id="IPR035983">
    <property type="entry name" value="Hect_E3_ubiquitin_ligase"/>
</dbReference>
<dbReference type="GO" id="GO:0043161">
    <property type="term" value="P:proteasome-mediated ubiquitin-dependent protein catabolic process"/>
    <property type="evidence" value="ECO:0007669"/>
    <property type="project" value="TreeGrafter"/>
</dbReference>
<dbReference type="EMBL" id="VSRR010069271">
    <property type="protein sequence ID" value="MPC85697.1"/>
    <property type="molecule type" value="Genomic_DNA"/>
</dbReference>
<dbReference type="InterPro" id="IPR045322">
    <property type="entry name" value="HECTD1/TRIP12-like"/>
</dbReference>
<evidence type="ECO:0000256" key="2">
    <source>
        <dbReference type="RuleBase" id="RU369009"/>
    </source>
</evidence>
<evidence type="ECO:0000313" key="4">
    <source>
        <dbReference type="EMBL" id="MPC85697.1"/>
    </source>
</evidence>
<dbReference type="GO" id="GO:0061630">
    <property type="term" value="F:ubiquitin protein ligase activity"/>
    <property type="evidence" value="ECO:0007669"/>
    <property type="project" value="UniProtKB-UniRule"/>
</dbReference>
<dbReference type="GO" id="GO:0070534">
    <property type="term" value="P:protein K63-linked ubiquitination"/>
    <property type="evidence" value="ECO:0007669"/>
    <property type="project" value="TreeGrafter"/>
</dbReference>
<dbReference type="AlphaFoldDB" id="A0A5B7IW90"/>
<feature type="region of interest" description="Disordered" evidence="3">
    <location>
        <begin position="172"/>
        <end position="194"/>
    </location>
</feature>
<comment type="pathway">
    <text evidence="2">Protein modification; protein ubiquitination.</text>
</comment>
<dbReference type="GO" id="GO:0016607">
    <property type="term" value="C:nuclear speck"/>
    <property type="evidence" value="ECO:0007669"/>
    <property type="project" value="TreeGrafter"/>
</dbReference>
<evidence type="ECO:0000313" key="5">
    <source>
        <dbReference type="Proteomes" id="UP000324222"/>
    </source>
</evidence>
<evidence type="ECO:0000256" key="3">
    <source>
        <dbReference type="SAM" id="MobiDB-lite"/>
    </source>
</evidence>
<keyword evidence="1 2" id="KW-0808">Transferase</keyword>
<comment type="function">
    <text evidence="2">E3 ubiquitin-protein ligase which accepts ubiquitin from an E2 ubiquitin-conjugating enzyme in the form of a thioester and then directly transfers the ubiquitin to targeted substrates.</text>
</comment>
<feature type="compositionally biased region" description="Basic and acidic residues" evidence="3">
    <location>
        <begin position="178"/>
        <end position="188"/>
    </location>
</feature>
<dbReference type="Proteomes" id="UP000324222">
    <property type="component" value="Unassembled WGS sequence"/>
</dbReference>
<sequence length="194" mass="21566">MRVHASRKSILEVEFREEEGTGLGPTLEFYALVAGELQRADLAMWICDDQTADPITPPALDGGSGTVDLQKRPPGYYILRQGGLFPSPLPQDSTICDKVVELFHFLGIFLAKTLQDNRLVDLPLSRPFLKLMCHGEFANVKDRGLAGSSVKPRGGFSSLPMEEDLMTSSIISEESEKELELDPPKYRITDTQPW</sequence>
<reference evidence="4 5" key="1">
    <citation type="submission" date="2019-05" db="EMBL/GenBank/DDBJ databases">
        <title>Another draft genome of Portunus trituberculatus and its Hox gene families provides insights of decapod evolution.</title>
        <authorList>
            <person name="Jeong J.-H."/>
            <person name="Song I."/>
            <person name="Kim S."/>
            <person name="Choi T."/>
            <person name="Kim D."/>
            <person name="Ryu S."/>
            <person name="Kim W."/>
        </authorList>
    </citation>
    <scope>NUCLEOTIDE SEQUENCE [LARGE SCALE GENOMIC DNA]</scope>
    <source>
        <tissue evidence="4">Muscle</tissue>
    </source>
</reference>